<dbReference type="Proteomes" id="UP001188597">
    <property type="component" value="Unassembled WGS sequence"/>
</dbReference>
<organism evidence="2 3">
    <name type="scientific">Escallonia herrerae</name>
    <dbReference type="NCBI Taxonomy" id="1293975"/>
    <lineage>
        <taxon>Eukaryota</taxon>
        <taxon>Viridiplantae</taxon>
        <taxon>Streptophyta</taxon>
        <taxon>Embryophyta</taxon>
        <taxon>Tracheophyta</taxon>
        <taxon>Spermatophyta</taxon>
        <taxon>Magnoliopsida</taxon>
        <taxon>eudicotyledons</taxon>
        <taxon>Gunneridae</taxon>
        <taxon>Pentapetalae</taxon>
        <taxon>asterids</taxon>
        <taxon>campanulids</taxon>
        <taxon>Escalloniales</taxon>
        <taxon>Escalloniaceae</taxon>
        <taxon>Escallonia</taxon>
    </lineage>
</organism>
<evidence type="ECO:0000256" key="1">
    <source>
        <dbReference type="SAM" id="MobiDB-lite"/>
    </source>
</evidence>
<evidence type="ECO:0000313" key="2">
    <source>
        <dbReference type="EMBL" id="KAK3029338.1"/>
    </source>
</evidence>
<protein>
    <submittedName>
        <fullName evidence="2">Uncharacterized protein</fullName>
    </submittedName>
</protein>
<gene>
    <name evidence="2" type="ORF">RJ639_037861</name>
</gene>
<dbReference type="PANTHER" id="PTHR35109">
    <property type="entry name" value="GLUTAMATE RACEMASE"/>
    <property type="match status" value="1"/>
</dbReference>
<accession>A0AA89B7I0</accession>
<evidence type="ECO:0000313" key="3">
    <source>
        <dbReference type="Proteomes" id="UP001188597"/>
    </source>
</evidence>
<dbReference type="PANTHER" id="PTHR35109:SF2">
    <property type="entry name" value="LATE EMBRYOGENESIS ABUNDANT PROTEIN"/>
    <property type="match status" value="1"/>
</dbReference>
<dbReference type="EMBL" id="JAVXUP010000381">
    <property type="protein sequence ID" value="KAK3029338.1"/>
    <property type="molecule type" value="Genomic_DNA"/>
</dbReference>
<dbReference type="AlphaFoldDB" id="A0AA89B7I0"/>
<reference evidence="2" key="1">
    <citation type="submission" date="2022-12" db="EMBL/GenBank/DDBJ databases">
        <title>Draft genome assemblies for two species of Escallonia (Escalloniales).</title>
        <authorList>
            <person name="Chanderbali A."/>
            <person name="Dervinis C."/>
            <person name="Anghel I."/>
            <person name="Soltis D."/>
            <person name="Soltis P."/>
            <person name="Zapata F."/>
        </authorList>
    </citation>
    <scope>NUCLEOTIDE SEQUENCE</scope>
    <source>
        <strain evidence="2">UCBG64.0493</strain>
        <tissue evidence="2">Leaf</tissue>
    </source>
</reference>
<proteinExistence type="predicted"/>
<keyword evidence="3" id="KW-1185">Reference proteome</keyword>
<feature type="region of interest" description="Disordered" evidence="1">
    <location>
        <begin position="1"/>
        <end position="39"/>
    </location>
</feature>
<feature type="compositionally biased region" description="Polar residues" evidence="1">
    <location>
        <begin position="8"/>
        <end position="22"/>
    </location>
</feature>
<comment type="caution">
    <text evidence="2">The sequence shown here is derived from an EMBL/GenBank/DDBJ whole genome shotgun (WGS) entry which is preliminary data.</text>
</comment>
<sequence length="82" mass="9457">MLRKSYHWKSTSPDMASDSAKSNAKDVKNRGGNHDGNQWWIPDHRTGMYYPKGHEKVIAEVPLRAGKDFEVNWFSNHENRGS</sequence>
<name>A0AA89B7I0_9ASTE</name>
<feature type="compositionally biased region" description="Basic and acidic residues" evidence="1">
    <location>
        <begin position="23"/>
        <end position="33"/>
    </location>
</feature>